<dbReference type="AlphaFoldDB" id="A0A553G4J7"/>
<gene>
    <name evidence="8" type="ORF">FNY97_00575</name>
</gene>
<feature type="transmembrane region" description="Helical" evidence="6">
    <location>
        <begin position="304"/>
        <end position="326"/>
    </location>
</feature>
<comment type="caution">
    <text evidence="8">The sequence shown here is derived from an EMBL/GenBank/DDBJ whole genome shotgun (WGS) entry which is preliminary data.</text>
</comment>
<dbReference type="Proteomes" id="UP000320443">
    <property type="component" value="Unassembled WGS sequence"/>
</dbReference>
<keyword evidence="3 6" id="KW-0812">Transmembrane</keyword>
<keyword evidence="5 6" id="KW-0472">Membrane</keyword>
<comment type="subcellular location">
    <subcellularLocation>
        <location evidence="1">Cell membrane</location>
        <topology evidence="1">Multi-pass membrane protein</topology>
    </subcellularLocation>
</comment>
<evidence type="ECO:0000259" key="7">
    <source>
        <dbReference type="PROSITE" id="PS50850"/>
    </source>
</evidence>
<reference evidence="8 9" key="1">
    <citation type="submission" date="2019-07" db="EMBL/GenBank/DDBJ databases">
        <title>Draft genome of C. aurimucosum strain 2274.</title>
        <authorList>
            <person name="Pacheco L.G.C."/>
            <person name="Aguiar E.R.G.R."/>
            <person name="Santos C.S."/>
            <person name="Rocha D.J.P.G."/>
            <person name="Sant'Anna L.O."/>
            <person name="Mattos-Guaraldi A.L."/>
            <person name="Santos L.S."/>
        </authorList>
    </citation>
    <scope>NUCLEOTIDE SEQUENCE [LARGE SCALE GENOMIC DNA]</scope>
    <source>
        <strain evidence="8 9">2274</strain>
    </source>
</reference>
<feature type="transmembrane region" description="Helical" evidence="6">
    <location>
        <begin position="366"/>
        <end position="384"/>
    </location>
</feature>
<dbReference type="InterPro" id="IPR020846">
    <property type="entry name" value="MFS_dom"/>
</dbReference>
<feature type="transmembrane region" description="Helical" evidence="6">
    <location>
        <begin position="43"/>
        <end position="62"/>
    </location>
</feature>
<dbReference type="PROSITE" id="PS50850">
    <property type="entry name" value="MFS"/>
    <property type="match status" value="1"/>
</dbReference>
<evidence type="ECO:0000256" key="4">
    <source>
        <dbReference type="ARBA" id="ARBA00022989"/>
    </source>
</evidence>
<feature type="transmembrane region" description="Helical" evidence="6">
    <location>
        <begin position="219"/>
        <end position="239"/>
    </location>
</feature>
<evidence type="ECO:0000256" key="2">
    <source>
        <dbReference type="ARBA" id="ARBA00022475"/>
    </source>
</evidence>
<evidence type="ECO:0000256" key="5">
    <source>
        <dbReference type="ARBA" id="ARBA00023136"/>
    </source>
</evidence>
<feature type="transmembrane region" description="Helical" evidence="6">
    <location>
        <begin position="20"/>
        <end position="37"/>
    </location>
</feature>
<feature type="transmembrane region" description="Helical" evidence="6">
    <location>
        <begin position="74"/>
        <end position="93"/>
    </location>
</feature>
<keyword evidence="4 6" id="KW-1133">Transmembrane helix</keyword>
<evidence type="ECO:0000313" key="9">
    <source>
        <dbReference type="Proteomes" id="UP000320443"/>
    </source>
</evidence>
<evidence type="ECO:0000256" key="1">
    <source>
        <dbReference type="ARBA" id="ARBA00004651"/>
    </source>
</evidence>
<protein>
    <submittedName>
        <fullName evidence="8">MFS transporter</fullName>
    </submittedName>
</protein>
<evidence type="ECO:0000256" key="3">
    <source>
        <dbReference type="ARBA" id="ARBA00022692"/>
    </source>
</evidence>
<dbReference type="PANTHER" id="PTHR23513:SF11">
    <property type="entry name" value="STAPHYLOFERRIN A TRANSPORTER"/>
    <property type="match status" value="1"/>
</dbReference>
<proteinExistence type="predicted"/>
<keyword evidence="9" id="KW-1185">Reference proteome</keyword>
<dbReference type="Gene3D" id="1.20.1250.20">
    <property type="entry name" value="MFS general substrate transporter like domains"/>
    <property type="match status" value="1"/>
</dbReference>
<dbReference type="GO" id="GO:0005886">
    <property type="term" value="C:plasma membrane"/>
    <property type="evidence" value="ECO:0007669"/>
    <property type="project" value="UniProtKB-SubCell"/>
</dbReference>
<dbReference type="InterPro" id="IPR036259">
    <property type="entry name" value="MFS_trans_sf"/>
</dbReference>
<feature type="domain" description="Major facilitator superfamily (MFS) profile" evidence="7">
    <location>
        <begin position="1"/>
        <end position="388"/>
    </location>
</feature>
<feature type="transmembrane region" description="Helical" evidence="6">
    <location>
        <begin position="281"/>
        <end position="298"/>
    </location>
</feature>
<dbReference type="EMBL" id="VKDK01000001">
    <property type="protein sequence ID" value="TRX64428.1"/>
    <property type="molecule type" value="Genomic_DNA"/>
</dbReference>
<organism evidence="8 9">
    <name type="scientific">Corynebacterium hiratae</name>
    <dbReference type="NCBI Taxonomy" id="3139423"/>
    <lineage>
        <taxon>Bacteria</taxon>
        <taxon>Bacillati</taxon>
        <taxon>Actinomycetota</taxon>
        <taxon>Actinomycetes</taxon>
        <taxon>Mycobacteriales</taxon>
        <taxon>Corynebacteriaceae</taxon>
        <taxon>Corynebacterium</taxon>
    </lineage>
</organism>
<dbReference type="SUPFAM" id="SSF103473">
    <property type="entry name" value="MFS general substrate transporter"/>
    <property type="match status" value="1"/>
</dbReference>
<feature type="transmembrane region" description="Helical" evidence="6">
    <location>
        <begin position="338"/>
        <end position="360"/>
    </location>
</feature>
<feature type="transmembrane region" description="Helical" evidence="6">
    <location>
        <begin position="251"/>
        <end position="269"/>
    </location>
</feature>
<name>A0A553G4J7_9CORY</name>
<dbReference type="GO" id="GO:0022857">
    <property type="term" value="F:transmembrane transporter activity"/>
    <property type="evidence" value="ECO:0007669"/>
    <property type="project" value="InterPro"/>
</dbReference>
<dbReference type="PANTHER" id="PTHR23513">
    <property type="entry name" value="INTEGRAL MEMBRANE EFFLUX PROTEIN-RELATED"/>
    <property type="match status" value="1"/>
</dbReference>
<dbReference type="Pfam" id="PF07690">
    <property type="entry name" value="MFS_1"/>
    <property type="match status" value="1"/>
</dbReference>
<accession>A0A553G4J7</accession>
<sequence>MSLWENRDYKLLMSGQTVNVVGNQITTFALFLVVLNVTNSPTAASLSSGLFVLSMVVLGLPIGRLVDRYSRLAILKISATLGVIGSLLCVFAANGHYPISLFAVSAFLLGGISSAFGTAERAFLKELITPNLLAKAMAVNQGRYSIGTLIGPPIAGLLISHSAQAPFWVDAASFCWVLACLLLIRFRSSGTDSSETPSETPPLRPAWDWLRGQKQLFSIGWYSPLMNFSFAGITTLSLLSLKYASFSSFSLGIYQAAIGLAGLMGAVFAAKLVEKAQAGRLVLYSMCLFTVALAVTMVNITCTILGMVLAGLVLPVFNAPCSGFFVKSVPQEFQGRCTAILSTSAMVTMPIGNALAGVLFEHFGGLTAVTFFALVLILSDLFFIKKGDVKSIRL</sequence>
<dbReference type="CDD" id="cd06173">
    <property type="entry name" value="MFS_MefA_like"/>
    <property type="match status" value="1"/>
</dbReference>
<evidence type="ECO:0000256" key="6">
    <source>
        <dbReference type="SAM" id="Phobius"/>
    </source>
</evidence>
<feature type="transmembrane region" description="Helical" evidence="6">
    <location>
        <begin position="99"/>
        <end position="123"/>
    </location>
</feature>
<dbReference type="InterPro" id="IPR011701">
    <property type="entry name" value="MFS"/>
</dbReference>
<keyword evidence="2" id="KW-1003">Cell membrane</keyword>
<evidence type="ECO:0000313" key="8">
    <source>
        <dbReference type="EMBL" id="TRX64428.1"/>
    </source>
</evidence>